<evidence type="ECO:0000256" key="1">
    <source>
        <dbReference type="SAM" id="MobiDB-lite"/>
    </source>
</evidence>
<proteinExistence type="predicted"/>
<accession>A0A7C8II39</accession>
<keyword evidence="2" id="KW-0812">Transmembrane</keyword>
<keyword evidence="2" id="KW-0472">Membrane</keyword>
<dbReference type="Proteomes" id="UP000481861">
    <property type="component" value="Unassembled WGS sequence"/>
</dbReference>
<evidence type="ECO:0000313" key="3">
    <source>
        <dbReference type="EMBL" id="KAF2877731.1"/>
    </source>
</evidence>
<dbReference type="AlphaFoldDB" id="A0A7C8II39"/>
<gene>
    <name evidence="3" type="ORF">BDV95DRAFT_590255</name>
</gene>
<reference evidence="3 4" key="1">
    <citation type="submission" date="2020-01" db="EMBL/GenBank/DDBJ databases">
        <authorList>
            <consortium name="DOE Joint Genome Institute"/>
            <person name="Haridas S."/>
            <person name="Albert R."/>
            <person name="Binder M."/>
            <person name="Bloem J."/>
            <person name="Labutti K."/>
            <person name="Salamov A."/>
            <person name="Andreopoulos B."/>
            <person name="Baker S.E."/>
            <person name="Barry K."/>
            <person name="Bills G."/>
            <person name="Bluhm B.H."/>
            <person name="Cannon C."/>
            <person name="Castanera R."/>
            <person name="Culley D.E."/>
            <person name="Daum C."/>
            <person name="Ezra D."/>
            <person name="Gonzalez J.B."/>
            <person name="Henrissat B."/>
            <person name="Kuo A."/>
            <person name="Liang C."/>
            <person name="Lipzen A."/>
            <person name="Lutzoni F."/>
            <person name="Magnuson J."/>
            <person name="Mondo S."/>
            <person name="Nolan M."/>
            <person name="Ohm R."/>
            <person name="Pangilinan J."/>
            <person name="Park H.-J.H."/>
            <person name="Ramirez L."/>
            <person name="Alfaro M."/>
            <person name="Sun H."/>
            <person name="Tritt A."/>
            <person name="Yoshinaga Y."/>
            <person name="Zwiers L.-H.L."/>
            <person name="Turgeon B.G."/>
            <person name="Goodwin S.B."/>
            <person name="Spatafora J.W."/>
            <person name="Crous P.W."/>
            <person name="Grigoriev I.V."/>
        </authorList>
    </citation>
    <scope>NUCLEOTIDE SEQUENCE [LARGE SCALE GENOMIC DNA]</scope>
    <source>
        <strain evidence="3 4">CBS 611.86</strain>
    </source>
</reference>
<keyword evidence="2" id="KW-1133">Transmembrane helix</keyword>
<organism evidence="3 4">
    <name type="scientific">Massariosphaeria phaeospora</name>
    <dbReference type="NCBI Taxonomy" id="100035"/>
    <lineage>
        <taxon>Eukaryota</taxon>
        <taxon>Fungi</taxon>
        <taxon>Dikarya</taxon>
        <taxon>Ascomycota</taxon>
        <taxon>Pezizomycotina</taxon>
        <taxon>Dothideomycetes</taxon>
        <taxon>Pleosporomycetidae</taxon>
        <taxon>Pleosporales</taxon>
        <taxon>Pleosporales incertae sedis</taxon>
        <taxon>Massariosphaeria</taxon>
    </lineage>
</organism>
<comment type="caution">
    <text evidence="3">The sequence shown here is derived from an EMBL/GenBank/DDBJ whole genome shotgun (WGS) entry which is preliminary data.</text>
</comment>
<dbReference type="EMBL" id="JAADJZ010000002">
    <property type="protein sequence ID" value="KAF2877731.1"/>
    <property type="molecule type" value="Genomic_DNA"/>
</dbReference>
<evidence type="ECO:0000256" key="2">
    <source>
        <dbReference type="SAM" id="Phobius"/>
    </source>
</evidence>
<protein>
    <submittedName>
        <fullName evidence="3">Uncharacterized protein</fullName>
    </submittedName>
</protein>
<evidence type="ECO:0000313" key="4">
    <source>
        <dbReference type="Proteomes" id="UP000481861"/>
    </source>
</evidence>
<feature type="region of interest" description="Disordered" evidence="1">
    <location>
        <begin position="32"/>
        <end position="75"/>
    </location>
</feature>
<feature type="transmembrane region" description="Helical" evidence="2">
    <location>
        <begin position="108"/>
        <end position="132"/>
    </location>
</feature>
<keyword evidence="4" id="KW-1185">Reference proteome</keyword>
<sequence length="209" mass="23601">MPFKKQHQATRPGLFDLENMQKRTEELTQVYSVPEHHPPPPMPGQFPEDATSQHDDGPELSTYHEATRQNPTTTSSSEYMLPDWLSASMLAALTATYVYAVKPIARLLWPLLLVLLRSFGALFVVWCVLVYSSFHIALYTAVLMLEKRYPTLFGEIVKEVLVWKIGMLVGVERRMVYEMRGAGPARLVWMVDNAVEAAAKIVGEHVLGD</sequence>
<feature type="transmembrane region" description="Helical" evidence="2">
    <location>
        <begin position="84"/>
        <end position="101"/>
    </location>
</feature>
<name>A0A7C8II39_9PLEO</name>